<protein>
    <submittedName>
        <fullName evidence="10">Wzz/FepE/Etk N-terminal domain-containing protein</fullName>
    </submittedName>
</protein>
<keyword evidence="6" id="KW-0175">Coiled coil</keyword>
<evidence type="ECO:0000313" key="10">
    <source>
        <dbReference type="EMBL" id="MFK9003186.1"/>
    </source>
</evidence>
<comment type="subcellular location">
    <subcellularLocation>
        <location evidence="1">Cell membrane</location>
        <topology evidence="1">Multi-pass membrane protein</topology>
    </subcellularLocation>
</comment>
<feature type="transmembrane region" description="Helical" evidence="7">
    <location>
        <begin position="31"/>
        <end position="49"/>
    </location>
</feature>
<dbReference type="InterPro" id="IPR050445">
    <property type="entry name" value="Bact_polysacc_biosynth/exp"/>
</dbReference>
<evidence type="ECO:0000259" key="9">
    <source>
        <dbReference type="Pfam" id="PF13807"/>
    </source>
</evidence>
<evidence type="ECO:0000313" key="11">
    <source>
        <dbReference type="Proteomes" id="UP001623008"/>
    </source>
</evidence>
<dbReference type="InterPro" id="IPR003856">
    <property type="entry name" value="LPS_length_determ_N"/>
</dbReference>
<evidence type="ECO:0000256" key="4">
    <source>
        <dbReference type="ARBA" id="ARBA00022989"/>
    </source>
</evidence>
<dbReference type="Pfam" id="PF13807">
    <property type="entry name" value="GNVR"/>
    <property type="match status" value="1"/>
</dbReference>
<dbReference type="SUPFAM" id="SSF160355">
    <property type="entry name" value="Bacterial polysaccharide co-polymerase-like"/>
    <property type="match status" value="2"/>
</dbReference>
<feature type="coiled-coil region" evidence="6">
    <location>
        <begin position="184"/>
        <end position="237"/>
    </location>
</feature>
<sequence length="438" mass="48872">MNNTPQLHQYLPSDEVDLFELFHAIWKQKKWVIGCTILAGLLGVGYAYLSPKVYQISSVLRPAAINELDALNRSEVYKLPPADALAKVGSQLESYEARLDFFRANPALFEAFQQPGRSLEQSFEAFNGSAINLVLPDPKKSDSPNSYLRLEMQYPDGLDGVAILNGFVAYAIARQRKQVGADLKVIVNNRLNELKGKIDAARANYETGKASKIARLLEADKIKRAQLQDELTALRLQMKLQRGSRLAELDEAISIAKSIGIKNPTTPSAMGADAFNGSSPVVRTEVTNQKVPLYFLGTEALEAERAALVRRTNDDFTNNRIAEIGKELRMLDVNREVEVLNGRKDEDMFLQDVEPLWAEEARLRGLNIDMSMLKLVTVDRLALEPLGPIKPRKSLIIALSLVAGLMFGILLALTRHFVHLRRQNGPFAVLDERRLPGR</sequence>
<dbReference type="InterPro" id="IPR032807">
    <property type="entry name" value="GNVR"/>
</dbReference>
<evidence type="ECO:0000256" key="6">
    <source>
        <dbReference type="SAM" id="Coils"/>
    </source>
</evidence>
<dbReference type="PANTHER" id="PTHR32309:SF13">
    <property type="entry name" value="FERRIC ENTEROBACTIN TRANSPORT PROTEIN FEPE"/>
    <property type="match status" value="1"/>
</dbReference>
<evidence type="ECO:0000256" key="3">
    <source>
        <dbReference type="ARBA" id="ARBA00022692"/>
    </source>
</evidence>
<gene>
    <name evidence="10" type="ORF">ACJEBJ_03525</name>
</gene>
<dbReference type="Gene3D" id="3.30.1890.10">
    <property type="entry name" value="FepE-like"/>
    <property type="match status" value="2"/>
</dbReference>
<dbReference type="EMBL" id="JBJHQF010000003">
    <property type="protein sequence ID" value="MFK9003186.1"/>
    <property type="molecule type" value="Genomic_DNA"/>
</dbReference>
<comment type="caution">
    <text evidence="10">The sequence shown here is derived from an EMBL/GenBank/DDBJ whole genome shotgun (WGS) entry which is preliminary data.</text>
</comment>
<reference evidence="10 11" key="1">
    <citation type="submission" date="2024-11" db="EMBL/GenBank/DDBJ databases">
        <authorList>
            <person name="Lucas J.A."/>
        </authorList>
    </citation>
    <scope>NUCLEOTIDE SEQUENCE [LARGE SCALE GENOMIC DNA]</scope>
    <source>
        <strain evidence="10 11">Z 7.15</strain>
    </source>
</reference>
<evidence type="ECO:0000256" key="1">
    <source>
        <dbReference type="ARBA" id="ARBA00004651"/>
    </source>
</evidence>
<evidence type="ECO:0000259" key="8">
    <source>
        <dbReference type="Pfam" id="PF02706"/>
    </source>
</evidence>
<dbReference type="Pfam" id="PF02706">
    <property type="entry name" value="Wzz"/>
    <property type="match status" value="1"/>
</dbReference>
<dbReference type="PANTHER" id="PTHR32309">
    <property type="entry name" value="TYROSINE-PROTEIN KINASE"/>
    <property type="match status" value="1"/>
</dbReference>
<feature type="domain" description="Polysaccharide chain length determinant N-terminal" evidence="8">
    <location>
        <begin position="14"/>
        <end position="79"/>
    </location>
</feature>
<dbReference type="Proteomes" id="UP001623008">
    <property type="component" value="Unassembled WGS sequence"/>
</dbReference>
<evidence type="ECO:0000256" key="5">
    <source>
        <dbReference type="ARBA" id="ARBA00023136"/>
    </source>
</evidence>
<keyword evidence="4 7" id="KW-1133">Transmembrane helix</keyword>
<evidence type="ECO:0000256" key="2">
    <source>
        <dbReference type="ARBA" id="ARBA00022475"/>
    </source>
</evidence>
<keyword evidence="11" id="KW-1185">Reference proteome</keyword>
<accession>A0ABW8QU91</accession>
<evidence type="ECO:0000256" key="7">
    <source>
        <dbReference type="SAM" id="Phobius"/>
    </source>
</evidence>
<organism evidence="10 11">
    <name type="scientific">Pseudomonas pergaminensis</name>
    <dbReference type="NCBI Taxonomy" id="2853159"/>
    <lineage>
        <taxon>Bacteria</taxon>
        <taxon>Pseudomonadati</taxon>
        <taxon>Pseudomonadota</taxon>
        <taxon>Gammaproteobacteria</taxon>
        <taxon>Pseudomonadales</taxon>
        <taxon>Pseudomonadaceae</taxon>
        <taxon>Pseudomonas</taxon>
    </lineage>
</organism>
<feature type="transmembrane region" description="Helical" evidence="7">
    <location>
        <begin position="395"/>
        <end position="413"/>
    </location>
</feature>
<dbReference type="RefSeq" id="WP_406596589.1">
    <property type="nucleotide sequence ID" value="NZ_JBJHQF010000003.1"/>
</dbReference>
<keyword evidence="5 7" id="KW-0472">Membrane</keyword>
<feature type="domain" description="Tyrosine-protein kinase G-rich" evidence="9">
    <location>
        <begin position="378"/>
        <end position="416"/>
    </location>
</feature>
<keyword evidence="2" id="KW-1003">Cell membrane</keyword>
<keyword evidence="3 7" id="KW-0812">Transmembrane</keyword>
<proteinExistence type="predicted"/>
<name>A0ABW8QU91_9PSED</name>